<dbReference type="EMBL" id="NOIG01000005">
    <property type="protein sequence ID" value="OYD50684.1"/>
    <property type="molecule type" value="Genomic_DNA"/>
</dbReference>
<name>A0A235ENS0_9BURK</name>
<keyword evidence="2" id="KW-1185">Reference proteome</keyword>
<reference evidence="1 2" key="1">
    <citation type="submission" date="2017-07" db="EMBL/GenBank/DDBJ databases">
        <title>Acidovorax KNDSW TSA 6 genome sequence and assembly.</title>
        <authorList>
            <person name="Mayilraj S."/>
        </authorList>
    </citation>
    <scope>NUCLEOTIDE SEQUENCE [LARGE SCALE GENOMIC DNA]</scope>
    <source>
        <strain evidence="1 2">KNDSW-TSA6</strain>
    </source>
</reference>
<proteinExistence type="predicted"/>
<organism evidence="1 2">
    <name type="scientific">Acidovorax kalamii</name>
    <dbReference type="NCBI Taxonomy" id="2004485"/>
    <lineage>
        <taxon>Bacteria</taxon>
        <taxon>Pseudomonadati</taxon>
        <taxon>Pseudomonadota</taxon>
        <taxon>Betaproteobacteria</taxon>
        <taxon>Burkholderiales</taxon>
        <taxon>Comamonadaceae</taxon>
        <taxon>Acidovorax</taxon>
    </lineage>
</organism>
<dbReference type="RefSeq" id="WP_094288300.1">
    <property type="nucleotide sequence ID" value="NZ_NOIG01000005.1"/>
</dbReference>
<evidence type="ECO:0000313" key="1">
    <source>
        <dbReference type="EMBL" id="OYD50684.1"/>
    </source>
</evidence>
<evidence type="ECO:0000313" key="2">
    <source>
        <dbReference type="Proteomes" id="UP000215441"/>
    </source>
</evidence>
<accession>A0A235ENS0</accession>
<comment type="caution">
    <text evidence="1">The sequence shown here is derived from an EMBL/GenBank/DDBJ whole genome shotgun (WGS) entry which is preliminary data.</text>
</comment>
<gene>
    <name evidence="1" type="ORF">CBY09_08090</name>
</gene>
<dbReference type="AlphaFoldDB" id="A0A235ENS0"/>
<dbReference type="Proteomes" id="UP000215441">
    <property type="component" value="Unassembled WGS sequence"/>
</dbReference>
<sequence>MDEQLEIPGARPMKCMVPQKRAHKLLLDTGATVALERVQTELEDMRKQHPGVAGLTLAIAVVARHAAERQMESSRQVLMHAAQVGMPIERHAIALSFDDDGLYLQATAGKFEGE</sequence>
<dbReference type="OrthoDB" id="9835083at2"/>
<protein>
    <submittedName>
        <fullName evidence="1">Uncharacterized protein</fullName>
    </submittedName>
</protein>